<dbReference type="EMBL" id="KV419403">
    <property type="protein sequence ID" value="KZS94988.1"/>
    <property type="molecule type" value="Genomic_DNA"/>
</dbReference>
<evidence type="ECO:0000256" key="1">
    <source>
        <dbReference type="SAM" id="MobiDB-lite"/>
    </source>
</evidence>
<organism evidence="2 3">
    <name type="scientific">Sistotremastrum niveocremeum HHB9708</name>
    <dbReference type="NCBI Taxonomy" id="1314777"/>
    <lineage>
        <taxon>Eukaryota</taxon>
        <taxon>Fungi</taxon>
        <taxon>Dikarya</taxon>
        <taxon>Basidiomycota</taxon>
        <taxon>Agaricomycotina</taxon>
        <taxon>Agaricomycetes</taxon>
        <taxon>Sistotremastrales</taxon>
        <taxon>Sistotremastraceae</taxon>
        <taxon>Sertulicium</taxon>
        <taxon>Sertulicium niveocremeum</taxon>
    </lineage>
</organism>
<reference evidence="2 3" key="1">
    <citation type="journal article" date="2016" name="Mol. Biol. Evol.">
        <title>Comparative Genomics of Early-Diverging Mushroom-Forming Fungi Provides Insights into the Origins of Lignocellulose Decay Capabilities.</title>
        <authorList>
            <person name="Nagy L.G."/>
            <person name="Riley R."/>
            <person name="Tritt A."/>
            <person name="Adam C."/>
            <person name="Daum C."/>
            <person name="Floudas D."/>
            <person name="Sun H."/>
            <person name="Yadav J.S."/>
            <person name="Pangilinan J."/>
            <person name="Larsson K.H."/>
            <person name="Matsuura K."/>
            <person name="Barry K."/>
            <person name="Labutti K."/>
            <person name="Kuo R."/>
            <person name="Ohm R.A."/>
            <person name="Bhattacharya S.S."/>
            <person name="Shirouzu T."/>
            <person name="Yoshinaga Y."/>
            <person name="Martin F.M."/>
            <person name="Grigoriev I.V."/>
            <person name="Hibbett D.S."/>
        </authorList>
    </citation>
    <scope>NUCLEOTIDE SEQUENCE [LARGE SCALE GENOMIC DNA]</scope>
    <source>
        <strain evidence="2 3">HHB9708</strain>
    </source>
</reference>
<keyword evidence="3" id="KW-1185">Reference proteome</keyword>
<proteinExistence type="predicted"/>
<sequence>MEGRHKMNQLWQLELELTSPFPKKPYSLTHFPKISDLRCPDISFHTTLPNPCLLTDLDISYSDNTPLTILTFLSNCPNLRSAIFDRKSNPVRLADPFTITKPPIRLPHLLFLEFGPCHTPFADSILRSIVCPPSSDITISICRDIPRILASLPETLESTLSCAQTLTVTAERIETYSMGEYQVDSSNYPFRIGFDSLEAPTYFIQFNEFEDSASELGTEMIRDLACRQNAFGELEKATLLVRHLPDAKTLTQLMTSWRNVEDIAIRSISVNSFIAALGSRDLISGSPLCPSLRELDIRGSAFDPYQLKDTLSERKAADCPVQNLQITMDPFLKYRPSQGLSQGLSVSVEDPITELNKLVNECTHEDGNWTSETDPYEGDPEYNEDDYEEDDPDEMYEAMMEAEYEPEYDYGGYQDDHLYVDYGGDEDGDGDYGVEDFESIMGIPAALKLPAELVTIILRHLISTDDLQALADPKYYWNTWRCLGSIAIAFEDPFLWSHIHLVWPEHVVMRCLARSGTALLSLGIDKDSFYSGNFEQMRAVISSVVPRITHLDIEWRRYDQPYGNLILDDRHVPSRVLTWIARILSGRLSPTSLSRLRFQFFDRELRERLHVGALYHLPKLSQFYFRSLGVTLFLAKPSLLTKLDVGIRDLLSKDVIKLLSSAPMLEHVNLFRSHESDRDLLPRFEDIHIPLPIQLEHIETFQAGWCLQPFADHVMRSVIFPSSAKITLRISRPHMTPVMEIFFNSHSETTLRSSVSLSIIVEWLHWEEHSSGFPFLFEFTLPDSIQYRIEIDEWDADYRRNQEAQSMFLALASLGPLPQLRQISISSRTLPWATSINTLLNNLPAIEEIV</sequence>
<evidence type="ECO:0000313" key="3">
    <source>
        <dbReference type="Proteomes" id="UP000076722"/>
    </source>
</evidence>
<dbReference type="Gene3D" id="3.80.10.10">
    <property type="entry name" value="Ribonuclease Inhibitor"/>
    <property type="match status" value="1"/>
</dbReference>
<dbReference type="Proteomes" id="UP000076722">
    <property type="component" value="Unassembled WGS sequence"/>
</dbReference>
<dbReference type="AlphaFoldDB" id="A0A164WER4"/>
<feature type="region of interest" description="Disordered" evidence="1">
    <location>
        <begin position="365"/>
        <end position="389"/>
    </location>
</feature>
<gene>
    <name evidence="2" type="ORF">SISNIDRAFT_502679</name>
</gene>
<dbReference type="InterPro" id="IPR032675">
    <property type="entry name" value="LRR_dom_sf"/>
</dbReference>
<dbReference type="SUPFAM" id="SSF52047">
    <property type="entry name" value="RNI-like"/>
    <property type="match status" value="1"/>
</dbReference>
<name>A0A164WER4_9AGAM</name>
<accession>A0A164WER4</accession>
<protein>
    <submittedName>
        <fullName evidence="2">Uncharacterized protein</fullName>
    </submittedName>
</protein>
<evidence type="ECO:0000313" key="2">
    <source>
        <dbReference type="EMBL" id="KZS94988.1"/>
    </source>
</evidence>
<feature type="compositionally biased region" description="Acidic residues" evidence="1">
    <location>
        <begin position="374"/>
        <end position="389"/>
    </location>
</feature>